<protein>
    <submittedName>
        <fullName evidence="2">Uncharacterized protein</fullName>
    </submittedName>
</protein>
<evidence type="ECO:0000313" key="2">
    <source>
        <dbReference type="EMBL" id="TYA55169.1"/>
    </source>
</evidence>
<comment type="caution">
    <text evidence="2">The sequence shown here is derived from an EMBL/GenBank/DDBJ whole genome shotgun (WGS) entry which is preliminary data.</text>
</comment>
<accession>A0A5D0GA25</accession>
<keyword evidence="1" id="KW-1133">Transmembrane helix</keyword>
<name>A0A5D0GA25_9FLAO</name>
<dbReference type="AlphaFoldDB" id="A0A5D0GA25"/>
<evidence type="ECO:0000256" key="1">
    <source>
        <dbReference type="SAM" id="Phobius"/>
    </source>
</evidence>
<dbReference type="Proteomes" id="UP000324550">
    <property type="component" value="Unassembled WGS sequence"/>
</dbReference>
<keyword evidence="3" id="KW-1185">Reference proteome</keyword>
<feature type="transmembrane region" description="Helical" evidence="1">
    <location>
        <begin position="9"/>
        <end position="27"/>
    </location>
</feature>
<gene>
    <name evidence="2" type="ORF">FVF61_07870</name>
</gene>
<proteinExistence type="predicted"/>
<dbReference type="OrthoDB" id="1437325at2"/>
<dbReference type="EMBL" id="VSFC01000042">
    <property type="protein sequence ID" value="TYA55169.1"/>
    <property type="molecule type" value="Genomic_DNA"/>
</dbReference>
<organism evidence="2 3">
    <name type="scientific">Formosa maritima</name>
    <dbReference type="NCBI Taxonomy" id="2592046"/>
    <lineage>
        <taxon>Bacteria</taxon>
        <taxon>Pseudomonadati</taxon>
        <taxon>Bacteroidota</taxon>
        <taxon>Flavobacteriia</taxon>
        <taxon>Flavobacteriales</taxon>
        <taxon>Flavobacteriaceae</taxon>
        <taxon>Formosa</taxon>
    </lineage>
</organism>
<keyword evidence="1" id="KW-0472">Membrane</keyword>
<reference evidence="2 3" key="1">
    <citation type="submission" date="2019-08" db="EMBL/GenBank/DDBJ databases">
        <title>Formosa sediminis sp. nov., isolated from marine sediment.</title>
        <authorList>
            <person name="Cao W.R."/>
        </authorList>
    </citation>
    <scope>NUCLEOTIDE SEQUENCE [LARGE SCALE GENOMIC DNA]</scope>
    <source>
        <strain evidence="2 3">1494</strain>
    </source>
</reference>
<sequence length="240" mass="28223">MNTKLIKRYTVLGILFFLPVLFLLMLFPAKHHYNALDIVNNNVLDLNTFTSEDNQSIVLKDHISVIGFLGNEPMKNAIAASNLKELVYDKFKGFKKFQIVILLPYGTEDQVEILRREIKSYEDLKYWHFVFGEENDIQNVFNSLKYRTELDSELSTSDVFIIDKDLNQRGRLDDRTDSEKEKKKSIYPLYAYNCIEVAEIKNKMSADDLRVLFQEYREKRKGNFNSSSRRANDLKENHEQ</sequence>
<evidence type="ECO:0000313" key="3">
    <source>
        <dbReference type="Proteomes" id="UP000324550"/>
    </source>
</evidence>
<keyword evidence="1" id="KW-0812">Transmembrane</keyword>
<dbReference type="RefSeq" id="WP_148455073.1">
    <property type="nucleotide sequence ID" value="NZ_VSFC01000042.1"/>
</dbReference>